<dbReference type="AlphaFoldDB" id="A0A5J4VTN1"/>
<organism evidence="2 3">
    <name type="scientific">Streblomastix strix</name>
    <dbReference type="NCBI Taxonomy" id="222440"/>
    <lineage>
        <taxon>Eukaryota</taxon>
        <taxon>Metamonada</taxon>
        <taxon>Preaxostyla</taxon>
        <taxon>Oxymonadida</taxon>
        <taxon>Streblomastigidae</taxon>
        <taxon>Streblomastix</taxon>
    </lineage>
</organism>
<reference evidence="2 3" key="1">
    <citation type="submission" date="2019-03" db="EMBL/GenBank/DDBJ databases">
        <title>Single cell metagenomics reveals metabolic interactions within the superorganism composed of flagellate Streblomastix strix and complex community of Bacteroidetes bacteria on its surface.</title>
        <authorList>
            <person name="Treitli S.C."/>
            <person name="Kolisko M."/>
            <person name="Husnik F."/>
            <person name="Keeling P."/>
            <person name="Hampl V."/>
        </authorList>
    </citation>
    <scope>NUCLEOTIDE SEQUENCE [LARGE SCALE GENOMIC DNA]</scope>
    <source>
        <strain evidence="2">ST1C</strain>
    </source>
</reference>
<dbReference type="EMBL" id="SNRW01005018">
    <property type="protein sequence ID" value="KAA6385968.1"/>
    <property type="molecule type" value="Genomic_DNA"/>
</dbReference>
<proteinExistence type="predicted"/>
<dbReference type="Proteomes" id="UP000324800">
    <property type="component" value="Unassembled WGS sequence"/>
</dbReference>
<accession>A0A5J4VTN1</accession>
<evidence type="ECO:0000313" key="2">
    <source>
        <dbReference type="EMBL" id="KAA6385968.1"/>
    </source>
</evidence>
<sequence>MSEFDFKQIEKEVSEEFDAEKSQSAGGAGGMMEIDGIEDDYDYQKSQAARYDRMKSRTKPFGKQPFHPSVIQRTKKLGGQKFREELEDVLATLVGYLNRDTQKINRLSSAVSAHKYIKDKYLGKRFRVSEQNLDGIQVTPDNVVVYDKKNKLQRILVRYLIWPSK</sequence>
<comment type="caution">
    <text evidence="2">The sequence shown here is derived from an EMBL/GenBank/DDBJ whole genome shotgun (WGS) entry which is preliminary data.</text>
</comment>
<gene>
    <name evidence="2" type="ORF">EZS28_018506</name>
</gene>
<evidence type="ECO:0000256" key="1">
    <source>
        <dbReference type="SAM" id="MobiDB-lite"/>
    </source>
</evidence>
<evidence type="ECO:0000313" key="3">
    <source>
        <dbReference type="Proteomes" id="UP000324800"/>
    </source>
</evidence>
<feature type="region of interest" description="Disordered" evidence="1">
    <location>
        <begin position="13"/>
        <end position="33"/>
    </location>
</feature>
<protein>
    <submittedName>
        <fullName evidence="2">Uncharacterized protein</fullName>
    </submittedName>
</protein>
<name>A0A5J4VTN1_9EUKA</name>